<feature type="region of interest" description="Disordered" evidence="1">
    <location>
        <begin position="1"/>
        <end position="201"/>
    </location>
</feature>
<proteinExistence type="predicted"/>
<feature type="compositionally biased region" description="Basic residues" evidence="1">
    <location>
        <begin position="106"/>
        <end position="123"/>
    </location>
</feature>
<feature type="compositionally biased region" description="Low complexity" evidence="1">
    <location>
        <begin position="192"/>
        <end position="201"/>
    </location>
</feature>
<feature type="compositionally biased region" description="Pro residues" evidence="1">
    <location>
        <begin position="77"/>
        <end position="91"/>
    </location>
</feature>
<dbReference type="GO" id="GO:0005737">
    <property type="term" value="C:cytoplasm"/>
    <property type="evidence" value="ECO:0007669"/>
    <property type="project" value="TreeGrafter"/>
</dbReference>
<reference evidence="3" key="1">
    <citation type="submission" date="2025-08" db="UniProtKB">
        <authorList>
            <consortium name="RefSeq"/>
        </authorList>
    </citation>
    <scope>IDENTIFICATION</scope>
</reference>
<dbReference type="PRINTS" id="PR02102">
    <property type="entry name" value="PROTEININCA1"/>
</dbReference>
<keyword evidence="2" id="KW-1185">Reference proteome</keyword>
<evidence type="ECO:0000313" key="2">
    <source>
        <dbReference type="Proteomes" id="UP000245340"/>
    </source>
</evidence>
<name>A0A9B0GFR8_ODORO</name>
<feature type="compositionally biased region" description="Gly residues" evidence="1">
    <location>
        <begin position="39"/>
        <end position="56"/>
    </location>
</feature>
<gene>
    <name evidence="3" type="primary">INCA1</name>
</gene>
<dbReference type="InterPro" id="IPR026238">
    <property type="entry name" value="INCA1"/>
</dbReference>
<evidence type="ECO:0000256" key="1">
    <source>
        <dbReference type="SAM" id="MobiDB-lite"/>
    </source>
</evidence>
<dbReference type="PANTHER" id="PTHR37341">
    <property type="entry name" value="PROTEIN INCA1"/>
    <property type="match status" value="1"/>
</dbReference>
<evidence type="ECO:0000313" key="3">
    <source>
        <dbReference type="RefSeq" id="XP_004398689.1"/>
    </source>
</evidence>
<sequence>MRSDCGAHRARTGNRAAGAERRAGRWLAGGVRRQRNPAGRGGVEGDWRVGGAGGRALEGTQAPDPRTSPPSEARPGAEPPVAPRPGLAPPRPRPRVRGAPAPPLRSRQRLSPRRRAWRSRTRRAAASGAGARRGRRRCPLPSAPLPGPQVAQARQEPGCRLGPGLPPTHRPGLRLAGFRPQTAAPPGPARPGAPAQDPRPALARSAPMRRLGPATQPSPVVQENGDNLIPFAKCSRVVCRSAPPGLASQSLGLPQRSGGLFWKNLSQRPSPTWTEEQYTPPLLRATGCSQPGLYTPEGLPPPEVLCRRKRRRPLSAGMQQGPAGIPARVKAVTYHLEDLRRRQRLINEQKKAQWGSSGAASEPLALADDHHGVPSATAYRGLEEDRAAYPQEDGHPLTAGRPQLLWSPWSPLGHGGSCLPRRLGSLASFSAVTASRKLLCEPWGMEVQSEE</sequence>
<dbReference type="GO" id="GO:0004861">
    <property type="term" value="F:cyclin-dependent protein serine/threonine kinase inhibitor activity"/>
    <property type="evidence" value="ECO:0007669"/>
    <property type="project" value="TreeGrafter"/>
</dbReference>
<dbReference type="RefSeq" id="XP_004398689.1">
    <property type="nucleotide sequence ID" value="XM_004398632.1"/>
</dbReference>
<dbReference type="Pfam" id="PF15142">
    <property type="entry name" value="INCA1"/>
    <property type="match status" value="1"/>
</dbReference>
<dbReference type="GO" id="GO:0008285">
    <property type="term" value="P:negative regulation of cell population proliferation"/>
    <property type="evidence" value="ECO:0007669"/>
    <property type="project" value="TreeGrafter"/>
</dbReference>
<dbReference type="PANTHER" id="PTHR37341:SF1">
    <property type="entry name" value="PROTEIN INCA1"/>
    <property type="match status" value="1"/>
</dbReference>
<dbReference type="GO" id="GO:0030332">
    <property type="term" value="F:cyclin binding"/>
    <property type="evidence" value="ECO:0007669"/>
    <property type="project" value="TreeGrafter"/>
</dbReference>
<dbReference type="Proteomes" id="UP000245340">
    <property type="component" value="Unplaced"/>
</dbReference>
<dbReference type="AlphaFoldDB" id="A0A9B0GFR8"/>
<protein>
    <submittedName>
        <fullName evidence="3">Protein INCA1</fullName>
    </submittedName>
</protein>
<organism evidence="2 3">
    <name type="scientific">Odobenus rosmarus divergens</name>
    <name type="common">Pacific walrus</name>
    <dbReference type="NCBI Taxonomy" id="9708"/>
    <lineage>
        <taxon>Eukaryota</taxon>
        <taxon>Metazoa</taxon>
        <taxon>Chordata</taxon>
        <taxon>Craniata</taxon>
        <taxon>Vertebrata</taxon>
        <taxon>Euteleostomi</taxon>
        <taxon>Mammalia</taxon>
        <taxon>Eutheria</taxon>
        <taxon>Laurasiatheria</taxon>
        <taxon>Carnivora</taxon>
        <taxon>Caniformia</taxon>
        <taxon>Pinnipedia</taxon>
        <taxon>Odobenidae</taxon>
        <taxon>Odobenus</taxon>
    </lineage>
</organism>
<accession>A0A9B0GFR8</accession>